<evidence type="ECO:0000256" key="1">
    <source>
        <dbReference type="SAM" id="SignalP"/>
    </source>
</evidence>
<dbReference type="Proteomes" id="UP000823849">
    <property type="component" value="Unassembled WGS sequence"/>
</dbReference>
<comment type="caution">
    <text evidence="2">The sequence shown here is derived from an EMBL/GenBank/DDBJ whole genome shotgun (WGS) entry which is preliminary data.</text>
</comment>
<evidence type="ECO:0000313" key="2">
    <source>
        <dbReference type="EMBL" id="HJC15466.1"/>
    </source>
</evidence>
<proteinExistence type="predicted"/>
<organism evidence="2 3">
    <name type="scientific">Candidatus Fusicatenibacter intestinigallinarum</name>
    <dbReference type="NCBI Taxonomy" id="2838598"/>
    <lineage>
        <taxon>Bacteria</taxon>
        <taxon>Bacillati</taxon>
        <taxon>Bacillota</taxon>
        <taxon>Clostridia</taxon>
        <taxon>Lachnospirales</taxon>
        <taxon>Lachnospiraceae</taxon>
        <taxon>Fusicatenibacter</taxon>
    </lineage>
</organism>
<accession>A0A9D2NCD6</accession>
<gene>
    <name evidence="2" type="ORF">H9705_06515</name>
</gene>
<protein>
    <submittedName>
        <fullName evidence="2">Uncharacterized protein</fullName>
    </submittedName>
</protein>
<dbReference type="AlphaFoldDB" id="A0A9D2NCD6"/>
<dbReference type="EMBL" id="DWWU01000027">
    <property type="protein sequence ID" value="HJC15466.1"/>
    <property type="molecule type" value="Genomic_DNA"/>
</dbReference>
<name>A0A9D2NCD6_9FIRM</name>
<evidence type="ECO:0000313" key="3">
    <source>
        <dbReference type="Proteomes" id="UP000823849"/>
    </source>
</evidence>
<reference evidence="2" key="2">
    <citation type="submission" date="2021-04" db="EMBL/GenBank/DDBJ databases">
        <authorList>
            <person name="Gilroy R."/>
        </authorList>
    </citation>
    <scope>NUCLEOTIDE SEQUENCE</scope>
    <source>
        <strain evidence="2">CHK185-5351</strain>
    </source>
</reference>
<feature type="signal peptide" evidence="1">
    <location>
        <begin position="1"/>
        <end position="24"/>
    </location>
</feature>
<keyword evidence="1" id="KW-0732">Signal</keyword>
<feature type="chain" id="PRO_5039591096" evidence="1">
    <location>
        <begin position="25"/>
        <end position="170"/>
    </location>
</feature>
<reference evidence="2" key="1">
    <citation type="journal article" date="2021" name="PeerJ">
        <title>Extensive microbial diversity within the chicken gut microbiome revealed by metagenomics and culture.</title>
        <authorList>
            <person name="Gilroy R."/>
            <person name="Ravi A."/>
            <person name="Getino M."/>
            <person name="Pursley I."/>
            <person name="Horton D.L."/>
            <person name="Alikhan N.F."/>
            <person name="Baker D."/>
            <person name="Gharbi K."/>
            <person name="Hall N."/>
            <person name="Watson M."/>
            <person name="Adriaenssens E.M."/>
            <person name="Foster-Nyarko E."/>
            <person name="Jarju S."/>
            <person name="Secka A."/>
            <person name="Antonio M."/>
            <person name="Oren A."/>
            <person name="Chaudhuri R.R."/>
            <person name="La Ragione R."/>
            <person name="Hildebrand F."/>
            <person name="Pallen M.J."/>
        </authorList>
    </citation>
    <scope>NUCLEOTIDE SEQUENCE</scope>
    <source>
        <strain evidence="2">CHK185-5351</strain>
    </source>
</reference>
<sequence length="170" mass="18903">MKQFISVPLLFAALLMTNSSSISTSTIDSYSEYLELEMNEVKIDGDYLTPMSVLGVTGNVLGNGYQHISDRLSAFADEYECDCYLGLWTSIENSGYASLDAIVKDWAQYYMDEDSVCILYIDESKDAHVGHSSARSVHSLHRPYESIAPVGIRPIAKRFLMVGYRNSSAS</sequence>